<dbReference type="PANTHER" id="PTHR19359">
    <property type="entry name" value="CYTOCHROME B5"/>
    <property type="match status" value="1"/>
</dbReference>
<reference evidence="18" key="1">
    <citation type="submission" date="2025-08" db="UniProtKB">
        <authorList>
            <consortium name="RefSeq"/>
        </authorList>
    </citation>
    <scope>IDENTIFICATION</scope>
</reference>
<evidence type="ECO:0000259" key="16">
    <source>
        <dbReference type="PROSITE" id="PS50255"/>
    </source>
</evidence>
<sequence>MSAKTKRIISWALATLQLSPNEENGEVSDALTATAAGDSSYLGLTASERSDVRSELSDGKDENSENKRPTFSRREVADHCCSQSCWMVIDNKVYDVTRFLRSHPGGEDIMLEHGGHDATSAFFDKGHSRDAFNMLAEYCIGEVTKADWIVEKNCT</sequence>
<keyword evidence="6" id="KW-0256">Endoplasmic reticulum</keyword>
<accession>A0A9W3AZG2</accession>
<keyword evidence="7" id="KW-0492">Microsome</keyword>
<protein>
    <recommendedName>
        <fullName evidence="13">Cytochrome b5</fullName>
    </recommendedName>
</protein>
<keyword evidence="5 14" id="KW-0479">Metal-binding</keyword>
<dbReference type="OrthoDB" id="260519at2759"/>
<evidence type="ECO:0000256" key="2">
    <source>
        <dbReference type="ARBA" id="ARBA00022448"/>
    </source>
</evidence>
<keyword evidence="2" id="KW-0813">Transport</keyword>
<evidence type="ECO:0000256" key="6">
    <source>
        <dbReference type="ARBA" id="ARBA00022824"/>
    </source>
</evidence>
<evidence type="ECO:0000256" key="11">
    <source>
        <dbReference type="ARBA" id="ARBA00037877"/>
    </source>
</evidence>
<evidence type="ECO:0000256" key="12">
    <source>
        <dbReference type="ARBA" id="ARBA00038168"/>
    </source>
</evidence>
<dbReference type="Proteomes" id="UP001165740">
    <property type="component" value="Chromosome 7"/>
</dbReference>
<organism evidence="17 18">
    <name type="scientific">Biomphalaria glabrata</name>
    <name type="common">Bloodfluke planorb</name>
    <name type="synonym">Freshwater snail</name>
    <dbReference type="NCBI Taxonomy" id="6526"/>
    <lineage>
        <taxon>Eukaryota</taxon>
        <taxon>Metazoa</taxon>
        <taxon>Spiralia</taxon>
        <taxon>Lophotrochozoa</taxon>
        <taxon>Mollusca</taxon>
        <taxon>Gastropoda</taxon>
        <taxon>Heterobranchia</taxon>
        <taxon>Euthyneura</taxon>
        <taxon>Panpulmonata</taxon>
        <taxon>Hygrophila</taxon>
        <taxon>Lymnaeoidea</taxon>
        <taxon>Planorbidae</taxon>
        <taxon>Biomphalaria</taxon>
    </lineage>
</organism>
<keyword evidence="17" id="KW-1185">Reference proteome</keyword>
<evidence type="ECO:0000313" key="18">
    <source>
        <dbReference type="RefSeq" id="XP_055892610.1"/>
    </source>
</evidence>
<evidence type="ECO:0000256" key="7">
    <source>
        <dbReference type="ARBA" id="ARBA00022848"/>
    </source>
</evidence>
<keyword evidence="3 14" id="KW-0349">Heme</keyword>
<dbReference type="GO" id="GO:0005789">
    <property type="term" value="C:endoplasmic reticulum membrane"/>
    <property type="evidence" value="ECO:0007669"/>
    <property type="project" value="UniProtKB-SubCell"/>
</dbReference>
<evidence type="ECO:0000256" key="8">
    <source>
        <dbReference type="ARBA" id="ARBA00022982"/>
    </source>
</evidence>
<evidence type="ECO:0000256" key="9">
    <source>
        <dbReference type="ARBA" id="ARBA00023004"/>
    </source>
</evidence>
<evidence type="ECO:0000256" key="10">
    <source>
        <dbReference type="ARBA" id="ARBA00023136"/>
    </source>
</evidence>
<dbReference type="PRINTS" id="PR00363">
    <property type="entry name" value="CYTOCHROMEB5"/>
</dbReference>
<comment type="subcellular location">
    <subcellularLocation>
        <location evidence="1">Endoplasmic reticulum membrane</location>
        <topology evidence="1">Single-pass membrane protein</topology>
        <orientation evidence="1">Cytoplasmic side</orientation>
    </subcellularLocation>
    <subcellularLocation>
        <location evidence="11">Microsome membrane</location>
        <topology evidence="11">Single-pass membrane protein</topology>
        <orientation evidence="11">Cytoplasmic side</orientation>
    </subcellularLocation>
</comment>
<dbReference type="GeneID" id="129927435"/>
<keyword evidence="4" id="KW-0812">Transmembrane</keyword>
<dbReference type="RefSeq" id="XP_055892610.1">
    <property type="nucleotide sequence ID" value="XM_056036635.1"/>
</dbReference>
<evidence type="ECO:0000256" key="1">
    <source>
        <dbReference type="ARBA" id="ARBA00004131"/>
    </source>
</evidence>
<keyword evidence="8" id="KW-0249">Electron transport</keyword>
<evidence type="ECO:0000256" key="14">
    <source>
        <dbReference type="RuleBase" id="RU362121"/>
    </source>
</evidence>
<dbReference type="InterPro" id="IPR036400">
    <property type="entry name" value="Cyt_B5-like_heme/steroid_sf"/>
</dbReference>
<dbReference type="Gene3D" id="3.10.120.10">
    <property type="entry name" value="Cytochrome b5-like heme/steroid binding domain"/>
    <property type="match status" value="1"/>
</dbReference>
<dbReference type="PROSITE" id="PS00191">
    <property type="entry name" value="CYTOCHROME_B5_1"/>
    <property type="match status" value="1"/>
</dbReference>
<name>A0A9W3AZG2_BIOGL</name>
<evidence type="ECO:0000256" key="15">
    <source>
        <dbReference type="SAM" id="MobiDB-lite"/>
    </source>
</evidence>
<dbReference type="Pfam" id="PF00173">
    <property type="entry name" value="Cyt-b5"/>
    <property type="match status" value="1"/>
</dbReference>
<dbReference type="GO" id="GO:0046872">
    <property type="term" value="F:metal ion binding"/>
    <property type="evidence" value="ECO:0007669"/>
    <property type="project" value="UniProtKB-UniRule"/>
</dbReference>
<evidence type="ECO:0000256" key="13">
    <source>
        <dbReference type="ARBA" id="ARBA00039806"/>
    </source>
</evidence>
<keyword evidence="10" id="KW-0472">Membrane</keyword>
<dbReference type="AlphaFoldDB" id="A0A9W3AZG2"/>
<evidence type="ECO:0000256" key="4">
    <source>
        <dbReference type="ARBA" id="ARBA00022692"/>
    </source>
</evidence>
<evidence type="ECO:0000256" key="5">
    <source>
        <dbReference type="ARBA" id="ARBA00022723"/>
    </source>
</evidence>
<proteinExistence type="inferred from homology"/>
<dbReference type="PANTHER" id="PTHR19359:SF150">
    <property type="entry name" value="CYTOCHROME B5"/>
    <property type="match status" value="1"/>
</dbReference>
<feature type="compositionally biased region" description="Basic and acidic residues" evidence="15">
    <location>
        <begin position="48"/>
        <end position="73"/>
    </location>
</feature>
<dbReference type="PROSITE" id="PS50255">
    <property type="entry name" value="CYTOCHROME_B5_2"/>
    <property type="match status" value="1"/>
</dbReference>
<feature type="region of interest" description="Disordered" evidence="15">
    <location>
        <begin position="42"/>
        <end position="73"/>
    </location>
</feature>
<dbReference type="SMART" id="SM01117">
    <property type="entry name" value="Cyt-b5"/>
    <property type="match status" value="1"/>
</dbReference>
<evidence type="ECO:0000313" key="17">
    <source>
        <dbReference type="Proteomes" id="UP001165740"/>
    </source>
</evidence>
<dbReference type="InterPro" id="IPR001199">
    <property type="entry name" value="Cyt_B5-like_heme/steroid-bd"/>
</dbReference>
<dbReference type="SUPFAM" id="SSF55856">
    <property type="entry name" value="Cytochrome b5-like heme/steroid binding domain"/>
    <property type="match status" value="1"/>
</dbReference>
<feature type="domain" description="Cytochrome b5 heme-binding" evidence="16">
    <location>
        <begin position="68"/>
        <end position="144"/>
    </location>
</feature>
<keyword evidence="9 14" id="KW-0408">Iron</keyword>
<dbReference type="InterPro" id="IPR050668">
    <property type="entry name" value="Cytochrome_b5"/>
</dbReference>
<gene>
    <name evidence="18" type="primary">LOC129927435</name>
</gene>
<dbReference type="GO" id="GO:0020037">
    <property type="term" value="F:heme binding"/>
    <property type="evidence" value="ECO:0007669"/>
    <property type="project" value="UniProtKB-UniRule"/>
</dbReference>
<dbReference type="InterPro" id="IPR018506">
    <property type="entry name" value="Cyt_B5_heme-BS"/>
</dbReference>
<evidence type="ECO:0000256" key="3">
    <source>
        <dbReference type="ARBA" id="ARBA00022617"/>
    </source>
</evidence>
<dbReference type="FunFam" id="3.10.120.10:FF:000002">
    <property type="entry name" value="Cytochrome b5 type B"/>
    <property type="match status" value="1"/>
</dbReference>
<comment type="similarity">
    <text evidence="12 14">Belongs to the cytochrome b5 family.</text>
</comment>
<dbReference type="OMA" id="PSHERIY"/>